<sequence>MEIFQRSWRSIGVLMLLGVFIPSVILGSTYSLSTAPMTTTWSSDWSNGDWQYPDFGTAIPSLLIALVLGYLTASAWSGALWVAAKESVGQRVSLGEAFSYGFRRGVRLWGWGILAYLTVLVGLVACILPGIYFLVCLSLLAPAATFERRVNPYGRSFTLVNRNFGGALGRLILLWLVVAVFSCIVHLIGGFIIAGISVGLNGPAEVILTILIQAIISLVMIVPVVWLVGMILVTYAWARSRTEPISAQTLATQGDQ</sequence>
<accession>A0A543AWK1</accession>
<evidence type="ECO:0000256" key="1">
    <source>
        <dbReference type="SAM" id="Phobius"/>
    </source>
</evidence>
<reference evidence="2 3" key="1">
    <citation type="submission" date="2019-06" db="EMBL/GenBank/DDBJ databases">
        <title>Sequencing the genomes of 1000 actinobacteria strains.</title>
        <authorList>
            <person name="Klenk H.-P."/>
        </authorList>
    </citation>
    <scope>NUCLEOTIDE SEQUENCE [LARGE SCALE GENOMIC DNA]</scope>
    <source>
        <strain evidence="2 3">DSM 45928</strain>
    </source>
</reference>
<keyword evidence="1" id="KW-1133">Transmembrane helix</keyword>
<dbReference type="InParanoid" id="A0A543AWK1"/>
<comment type="caution">
    <text evidence="2">The sequence shown here is derived from an EMBL/GenBank/DDBJ whole genome shotgun (WGS) entry which is preliminary data.</text>
</comment>
<proteinExistence type="predicted"/>
<feature type="transmembrane region" description="Helical" evidence="1">
    <location>
        <begin position="62"/>
        <end position="84"/>
    </location>
</feature>
<keyword evidence="1" id="KW-0812">Transmembrane</keyword>
<gene>
    <name evidence="2" type="ORF">FB566_2500</name>
</gene>
<feature type="transmembrane region" description="Helical" evidence="1">
    <location>
        <begin position="131"/>
        <end position="150"/>
    </location>
</feature>
<dbReference type="EMBL" id="VFOW01000001">
    <property type="protein sequence ID" value="TQL76956.1"/>
    <property type="molecule type" value="Genomic_DNA"/>
</dbReference>
<keyword evidence="1" id="KW-0472">Membrane</keyword>
<feature type="transmembrane region" description="Helical" evidence="1">
    <location>
        <begin position="171"/>
        <end position="198"/>
    </location>
</feature>
<feature type="transmembrane region" description="Helical" evidence="1">
    <location>
        <begin position="210"/>
        <end position="238"/>
    </location>
</feature>
<protein>
    <recommendedName>
        <fullName evidence="4">Glycerophosphoryl diester phosphodiesterase family protein</fullName>
    </recommendedName>
</protein>
<organism evidence="2 3">
    <name type="scientific">Stackebrandtia endophytica</name>
    <dbReference type="NCBI Taxonomy" id="1496996"/>
    <lineage>
        <taxon>Bacteria</taxon>
        <taxon>Bacillati</taxon>
        <taxon>Actinomycetota</taxon>
        <taxon>Actinomycetes</taxon>
        <taxon>Glycomycetales</taxon>
        <taxon>Glycomycetaceae</taxon>
        <taxon>Stackebrandtia</taxon>
    </lineage>
</organism>
<evidence type="ECO:0000313" key="3">
    <source>
        <dbReference type="Proteomes" id="UP000317043"/>
    </source>
</evidence>
<keyword evidence="3" id="KW-1185">Reference proteome</keyword>
<evidence type="ECO:0000313" key="2">
    <source>
        <dbReference type="EMBL" id="TQL76956.1"/>
    </source>
</evidence>
<name>A0A543AWK1_9ACTN</name>
<feature type="transmembrane region" description="Helical" evidence="1">
    <location>
        <begin position="12"/>
        <end position="32"/>
    </location>
</feature>
<dbReference type="AlphaFoldDB" id="A0A543AWK1"/>
<feature type="transmembrane region" description="Helical" evidence="1">
    <location>
        <begin position="105"/>
        <end position="125"/>
    </location>
</feature>
<dbReference type="Proteomes" id="UP000317043">
    <property type="component" value="Unassembled WGS sequence"/>
</dbReference>
<evidence type="ECO:0008006" key="4">
    <source>
        <dbReference type="Google" id="ProtNLM"/>
    </source>
</evidence>